<dbReference type="Gene3D" id="2.30.180.10">
    <property type="entry name" value="FAS1 domain"/>
    <property type="match status" value="2"/>
</dbReference>
<dbReference type="GO" id="GO:0030198">
    <property type="term" value="P:extracellular matrix organization"/>
    <property type="evidence" value="ECO:0007669"/>
    <property type="project" value="TreeGrafter"/>
</dbReference>
<gene>
    <name evidence="3" type="ORF">RRG08_049332</name>
</gene>
<dbReference type="InterPro" id="IPR036378">
    <property type="entry name" value="FAS1_dom_sf"/>
</dbReference>
<dbReference type="SMART" id="SM00554">
    <property type="entry name" value="FAS1"/>
    <property type="match status" value="2"/>
</dbReference>
<dbReference type="AlphaFoldDB" id="A0AAE1CEG9"/>
<dbReference type="PANTHER" id="PTHR10900">
    <property type="entry name" value="PERIOSTIN-RELATED"/>
    <property type="match status" value="1"/>
</dbReference>
<dbReference type="EMBL" id="JAWDGP010008105">
    <property type="protein sequence ID" value="KAK3691025.1"/>
    <property type="molecule type" value="Genomic_DNA"/>
</dbReference>
<organism evidence="3 4">
    <name type="scientific">Elysia crispata</name>
    <name type="common">lettuce slug</name>
    <dbReference type="NCBI Taxonomy" id="231223"/>
    <lineage>
        <taxon>Eukaryota</taxon>
        <taxon>Metazoa</taxon>
        <taxon>Spiralia</taxon>
        <taxon>Lophotrochozoa</taxon>
        <taxon>Mollusca</taxon>
        <taxon>Gastropoda</taxon>
        <taxon>Heterobranchia</taxon>
        <taxon>Euthyneura</taxon>
        <taxon>Panpulmonata</taxon>
        <taxon>Sacoglossa</taxon>
        <taxon>Placobranchoidea</taxon>
        <taxon>Plakobranchidae</taxon>
        <taxon>Elysia</taxon>
    </lineage>
</organism>
<feature type="domain" description="FAS1" evidence="2">
    <location>
        <begin position="155"/>
        <end position="284"/>
    </location>
</feature>
<feature type="chain" id="PRO_5042172573" description="FAS1 domain-containing protein" evidence="1">
    <location>
        <begin position="20"/>
        <end position="389"/>
    </location>
</feature>
<protein>
    <recommendedName>
        <fullName evidence="2">FAS1 domain-containing protein</fullName>
    </recommendedName>
</protein>
<evidence type="ECO:0000256" key="1">
    <source>
        <dbReference type="SAM" id="SignalP"/>
    </source>
</evidence>
<dbReference type="SUPFAM" id="SSF82153">
    <property type="entry name" value="FAS1 domain"/>
    <property type="match status" value="2"/>
</dbReference>
<feature type="domain" description="FAS1" evidence="2">
    <location>
        <begin position="17"/>
        <end position="150"/>
    </location>
</feature>
<dbReference type="GO" id="GO:0007155">
    <property type="term" value="P:cell adhesion"/>
    <property type="evidence" value="ECO:0007669"/>
    <property type="project" value="TreeGrafter"/>
</dbReference>
<keyword evidence="1" id="KW-0732">Signal</keyword>
<dbReference type="GO" id="GO:0005615">
    <property type="term" value="C:extracellular space"/>
    <property type="evidence" value="ECO:0007669"/>
    <property type="project" value="TreeGrafter"/>
</dbReference>
<evidence type="ECO:0000313" key="4">
    <source>
        <dbReference type="Proteomes" id="UP001283361"/>
    </source>
</evidence>
<sequence length="389" mass="41110">MPAPIFLCVLGVVAAVSQANILDTAKASGCAKLVSIIEDAGLTSALANSPCATLFAPSDAAIAAIPADVYSMLSSNRTLLQEVLKFHALPSKTMAADLQNDQLLATFSSGTKLRTNIYNGGKVVTAQGSRVIKADLPASNGVVHVIDRLIYPVPALNLPLVLTFDKDLSSLGYLLYQANLISNFSEQSFTVFAPNNPAIAKIPGQEYNDLLMNFTELTSVLSLHVVRGTVFSAGLTDGQKVKSLQGGTLDIHVSTDGVTVNGAKVLQTDLSATNGVIYVIDTLLFPPKMMTSGKTFMAPINVFECKVHKNKRRVDHVLAVTCLQQPAVTPLGSGMGSCPTLLRSATLSSQLSLHDSNCQCDTPSVLVIKQQRPSSMPTAKLTKGLAITP</sequence>
<accession>A0AAE1CEG9</accession>
<dbReference type="GO" id="GO:0031012">
    <property type="term" value="C:extracellular matrix"/>
    <property type="evidence" value="ECO:0007669"/>
    <property type="project" value="TreeGrafter"/>
</dbReference>
<comment type="caution">
    <text evidence="3">The sequence shown here is derived from an EMBL/GenBank/DDBJ whole genome shotgun (WGS) entry which is preliminary data.</text>
</comment>
<dbReference type="GO" id="GO:0050839">
    <property type="term" value="F:cell adhesion molecule binding"/>
    <property type="evidence" value="ECO:0007669"/>
    <property type="project" value="TreeGrafter"/>
</dbReference>
<proteinExistence type="predicted"/>
<reference evidence="3" key="1">
    <citation type="journal article" date="2023" name="G3 (Bethesda)">
        <title>A reference genome for the long-term kleptoplast-retaining sea slug Elysia crispata morphotype clarki.</title>
        <authorList>
            <person name="Eastman K.E."/>
            <person name="Pendleton A.L."/>
            <person name="Shaikh M.A."/>
            <person name="Suttiyut T."/>
            <person name="Ogas R."/>
            <person name="Tomko P."/>
            <person name="Gavelis G."/>
            <person name="Widhalm J.R."/>
            <person name="Wisecaver J.H."/>
        </authorList>
    </citation>
    <scope>NUCLEOTIDE SEQUENCE</scope>
    <source>
        <strain evidence="3">ECLA1</strain>
    </source>
</reference>
<keyword evidence="4" id="KW-1185">Reference proteome</keyword>
<dbReference type="PROSITE" id="PS50213">
    <property type="entry name" value="FAS1"/>
    <property type="match status" value="2"/>
</dbReference>
<evidence type="ECO:0000259" key="2">
    <source>
        <dbReference type="PROSITE" id="PS50213"/>
    </source>
</evidence>
<dbReference type="FunFam" id="2.30.180.10:FF:000032">
    <property type="entry name" value="Fasciclin domain-containing protein, putative"/>
    <property type="match status" value="2"/>
</dbReference>
<dbReference type="PANTHER" id="PTHR10900:SF77">
    <property type="entry name" value="FI19380P1"/>
    <property type="match status" value="1"/>
</dbReference>
<dbReference type="InterPro" id="IPR000782">
    <property type="entry name" value="FAS1_domain"/>
</dbReference>
<dbReference type="Pfam" id="PF02469">
    <property type="entry name" value="Fasciclin"/>
    <property type="match status" value="2"/>
</dbReference>
<dbReference type="InterPro" id="IPR050904">
    <property type="entry name" value="Adhesion/Biosynth-related"/>
</dbReference>
<dbReference type="Proteomes" id="UP001283361">
    <property type="component" value="Unassembled WGS sequence"/>
</dbReference>
<name>A0AAE1CEG9_9GAST</name>
<evidence type="ECO:0000313" key="3">
    <source>
        <dbReference type="EMBL" id="KAK3691025.1"/>
    </source>
</evidence>
<feature type="signal peptide" evidence="1">
    <location>
        <begin position="1"/>
        <end position="19"/>
    </location>
</feature>